<dbReference type="AlphaFoldDB" id="A0AA37GQC3"/>
<reference evidence="1 2" key="1">
    <citation type="submission" date="2021-07" db="EMBL/GenBank/DDBJ databases">
        <title>Genome data of Colletotrichum spaethianum.</title>
        <authorList>
            <person name="Utami Y.D."/>
            <person name="Hiruma K."/>
        </authorList>
    </citation>
    <scope>NUCLEOTIDE SEQUENCE [LARGE SCALE GENOMIC DNA]</scope>
    <source>
        <strain evidence="1 2">MAFF 242679</strain>
    </source>
</reference>
<sequence>MVSFVVSGKGEPIVETACVQLWVPKQLDGQLVTNNESLVGENAASSIFGNRYNVETEHPPWPLGHGQSIYNQSYRDGVDVEQHGFANGACSAKLIDSIGADDQ</sequence>
<dbReference type="EMBL" id="BPPX01000014">
    <property type="protein sequence ID" value="GJC84501.1"/>
    <property type="molecule type" value="Genomic_DNA"/>
</dbReference>
<protein>
    <submittedName>
        <fullName evidence="1">Uncharacterized protein</fullName>
    </submittedName>
</protein>
<evidence type="ECO:0000313" key="2">
    <source>
        <dbReference type="Proteomes" id="UP001055172"/>
    </source>
</evidence>
<accession>A0AA37GQC3</accession>
<keyword evidence="2" id="KW-1185">Reference proteome</keyword>
<organism evidence="1 2">
    <name type="scientific">Colletotrichum liriopes</name>
    <dbReference type="NCBI Taxonomy" id="708192"/>
    <lineage>
        <taxon>Eukaryota</taxon>
        <taxon>Fungi</taxon>
        <taxon>Dikarya</taxon>
        <taxon>Ascomycota</taxon>
        <taxon>Pezizomycotina</taxon>
        <taxon>Sordariomycetes</taxon>
        <taxon>Hypocreomycetidae</taxon>
        <taxon>Glomerellales</taxon>
        <taxon>Glomerellaceae</taxon>
        <taxon>Colletotrichum</taxon>
        <taxon>Colletotrichum spaethianum species complex</taxon>
    </lineage>
</organism>
<evidence type="ECO:0000313" key="1">
    <source>
        <dbReference type="EMBL" id="GJC84501.1"/>
    </source>
</evidence>
<dbReference type="Proteomes" id="UP001055172">
    <property type="component" value="Unassembled WGS sequence"/>
</dbReference>
<gene>
    <name evidence="1" type="ORF">ColLi_07339</name>
</gene>
<comment type="caution">
    <text evidence="1">The sequence shown here is derived from an EMBL/GenBank/DDBJ whole genome shotgun (WGS) entry which is preliminary data.</text>
</comment>
<name>A0AA37GQC3_9PEZI</name>
<proteinExistence type="predicted"/>